<evidence type="ECO:0000256" key="1">
    <source>
        <dbReference type="SAM" id="MobiDB-lite"/>
    </source>
</evidence>
<feature type="compositionally biased region" description="Basic and acidic residues" evidence="1">
    <location>
        <begin position="9"/>
        <end position="42"/>
    </location>
</feature>
<evidence type="ECO:0000313" key="3">
    <source>
        <dbReference type="EMBL" id="MEJ5945972.1"/>
    </source>
</evidence>
<evidence type="ECO:0000313" key="4">
    <source>
        <dbReference type="Proteomes" id="UP001387100"/>
    </source>
</evidence>
<gene>
    <name evidence="3" type="ORF">WDZ17_11790</name>
</gene>
<proteinExistence type="predicted"/>
<protein>
    <submittedName>
        <fullName evidence="3">DUF4190 domain-containing protein</fullName>
    </submittedName>
</protein>
<organism evidence="3 4">
    <name type="scientific">Pseudokineococcus basanitobsidens</name>
    <dbReference type="NCBI Taxonomy" id="1926649"/>
    <lineage>
        <taxon>Bacteria</taxon>
        <taxon>Bacillati</taxon>
        <taxon>Actinomycetota</taxon>
        <taxon>Actinomycetes</taxon>
        <taxon>Kineosporiales</taxon>
        <taxon>Kineosporiaceae</taxon>
        <taxon>Pseudokineococcus</taxon>
    </lineage>
</organism>
<reference evidence="3 4" key="1">
    <citation type="journal article" date="2017" name="Int. J. Syst. Evol. Microbiol.">
        <title>Pseudokineococcus basanitobsidens sp. nov., isolated from volcanic rock.</title>
        <authorList>
            <person name="Lee D.W."/>
            <person name="Park M.Y."/>
            <person name="Kim J.J."/>
            <person name="Kim B.S."/>
        </authorList>
    </citation>
    <scope>NUCLEOTIDE SEQUENCE [LARGE SCALE GENOMIC DNA]</scope>
    <source>
        <strain evidence="3 4">DSM 103726</strain>
    </source>
</reference>
<keyword evidence="2" id="KW-0472">Membrane</keyword>
<dbReference type="RefSeq" id="WP_339575357.1">
    <property type="nucleotide sequence ID" value="NZ_JBBIAA010000014.1"/>
</dbReference>
<sequence length="200" mass="21369">MAHQPSPQDRGDAETRRTGDVRDDQTPGTDRTDDVRGRRDDVAPAGYRPGDRDLDRDDADGRDRGYRETRTPERVETREGTREPKPAKTSAAATFGLVFGLSALLSALTLLLTPLALVLGIIGLVLGIAGISMTKRVGVTGRGLAVAGIVLSVLGIVVSLVLIIGITTVLNNDQAVQRLQDQVQQLQNQLPDDLQPTDAG</sequence>
<comment type="caution">
    <text evidence="3">The sequence shown here is derived from an EMBL/GenBank/DDBJ whole genome shotgun (WGS) entry which is preliminary data.</text>
</comment>
<keyword evidence="2" id="KW-0812">Transmembrane</keyword>
<evidence type="ECO:0000256" key="2">
    <source>
        <dbReference type="SAM" id="Phobius"/>
    </source>
</evidence>
<accession>A0ABU8RLJ4</accession>
<keyword evidence="2" id="KW-1133">Transmembrane helix</keyword>
<feature type="region of interest" description="Disordered" evidence="1">
    <location>
        <begin position="1"/>
        <end position="87"/>
    </location>
</feature>
<feature type="transmembrane region" description="Helical" evidence="2">
    <location>
        <begin position="91"/>
        <end position="109"/>
    </location>
</feature>
<name>A0ABU8RLJ4_9ACTN</name>
<feature type="compositionally biased region" description="Basic and acidic residues" evidence="1">
    <location>
        <begin position="49"/>
        <end position="86"/>
    </location>
</feature>
<dbReference type="EMBL" id="JBBIAA010000014">
    <property type="protein sequence ID" value="MEJ5945972.1"/>
    <property type="molecule type" value="Genomic_DNA"/>
</dbReference>
<dbReference type="Proteomes" id="UP001387100">
    <property type="component" value="Unassembled WGS sequence"/>
</dbReference>
<keyword evidence="4" id="KW-1185">Reference proteome</keyword>
<feature type="transmembrane region" description="Helical" evidence="2">
    <location>
        <begin position="144"/>
        <end position="170"/>
    </location>
</feature>